<dbReference type="AlphaFoldDB" id="A0A1X7LAJ3"/>
<keyword evidence="3" id="KW-1185">Reference proteome</keyword>
<dbReference type="InterPro" id="IPR006342">
    <property type="entry name" value="FkbM_mtfrase"/>
</dbReference>
<dbReference type="GO" id="GO:0032259">
    <property type="term" value="P:methylation"/>
    <property type="evidence" value="ECO:0007669"/>
    <property type="project" value="UniProtKB-KW"/>
</dbReference>
<gene>
    <name evidence="2" type="ORF">SAMN05661096_03682</name>
</gene>
<dbReference type="InterPro" id="IPR029063">
    <property type="entry name" value="SAM-dependent_MTases_sf"/>
</dbReference>
<evidence type="ECO:0000313" key="2">
    <source>
        <dbReference type="EMBL" id="SMG50504.1"/>
    </source>
</evidence>
<name>A0A1X7LAJ3_9BACT</name>
<keyword evidence="2" id="KW-0489">Methyltransferase</keyword>
<sequence length="290" mass="34130">MSKLFRKLVPKFIRRPIEKNKLKSTVLNYYNSNEEEFIDQEKSNALEYLKETGFSVFPYPFQEKYKRSDIEVYADPSNQLKYIVTEGKRLYFKRKSSKRGVRRNYNFLKIEQDQNSPHRYLTSEFDIKENVILVDVGAAEGNLALEAIEKVKKVYLFETDERWIEALEATFAPWKEKVVIVNKFVSDVNDAKNVSLDEYFKDKESFNFLKVDAEGAEGDILKGAEKIIAENKNLKIALCCYHKPYDEDKFKAYLEDRNFEVSFTDGYMIFPEPKTFNPPYLRRGVLRAVK</sequence>
<dbReference type="GO" id="GO:0008168">
    <property type="term" value="F:methyltransferase activity"/>
    <property type="evidence" value="ECO:0007669"/>
    <property type="project" value="UniProtKB-KW"/>
</dbReference>
<dbReference type="Proteomes" id="UP000193804">
    <property type="component" value="Unassembled WGS sequence"/>
</dbReference>
<evidence type="ECO:0000313" key="3">
    <source>
        <dbReference type="Proteomes" id="UP000193804"/>
    </source>
</evidence>
<dbReference type="SUPFAM" id="SSF53335">
    <property type="entry name" value="S-adenosyl-L-methionine-dependent methyltransferases"/>
    <property type="match status" value="1"/>
</dbReference>
<evidence type="ECO:0000259" key="1">
    <source>
        <dbReference type="Pfam" id="PF05050"/>
    </source>
</evidence>
<dbReference type="RefSeq" id="WP_176223835.1">
    <property type="nucleotide sequence ID" value="NZ_FXAW01000009.1"/>
</dbReference>
<reference evidence="3" key="1">
    <citation type="submission" date="2017-04" db="EMBL/GenBank/DDBJ databases">
        <authorList>
            <person name="Varghese N."/>
            <person name="Submissions S."/>
        </authorList>
    </citation>
    <scope>NUCLEOTIDE SEQUENCE [LARGE SCALE GENOMIC DNA]</scope>
    <source>
        <strain evidence="3">DSM 4125</strain>
    </source>
</reference>
<feature type="domain" description="Methyltransferase FkbM" evidence="1">
    <location>
        <begin position="183"/>
        <end position="258"/>
    </location>
</feature>
<protein>
    <submittedName>
        <fullName evidence="2">Methyltransferase, FkbM family</fullName>
    </submittedName>
</protein>
<organism evidence="2 3">
    <name type="scientific">Marivirga sericea</name>
    <dbReference type="NCBI Taxonomy" id="1028"/>
    <lineage>
        <taxon>Bacteria</taxon>
        <taxon>Pseudomonadati</taxon>
        <taxon>Bacteroidota</taxon>
        <taxon>Cytophagia</taxon>
        <taxon>Cytophagales</taxon>
        <taxon>Marivirgaceae</taxon>
        <taxon>Marivirga</taxon>
    </lineage>
</organism>
<dbReference type="EMBL" id="FXAW01000009">
    <property type="protein sequence ID" value="SMG50504.1"/>
    <property type="molecule type" value="Genomic_DNA"/>
</dbReference>
<dbReference type="Pfam" id="PF05050">
    <property type="entry name" value="Methyltransf_21"/>
    <property type="match status" value="1"/>
</dbReference>
<accession>A0A1X7LAJ3</accession>
<proteinExistence type="predicted"/>
<dbReference type="STRING" id="1028.SAMN05661096_03682"/>
<keyword evidence="2" id="KW-0808">Transferase</keyword>
<dbReference type="Gene3D" id="3.40.50.150">
    <property type="entry name" value="Vaccinia Virus protein VP39"/>
    <property type="match status" value="2"/>
</dbReference>